<comment type="caution">
    <text evidence="2">The sequence shown here is derived from an EMBL/GenBank/DDBJ whole genome shotgun (WGS) entry which is preliminary data.</text>
</comment>
<dbReference type="Pfam" id="PF14667">
    <property type="entry name" value="Polysacc_synt_C"/>
    <property type="match status" value="1"/>
</dbReference>
<evidence type="ECO:0000259" key="1">
    <source>
        <dbReference type="Pfam" id="PF14667"/>
    </source>
</evidence>
<gene>
    <name evidence="2" type="ORF">NFC73_16105</name>
</gene>
<protein>
    <recommendedName>
        <fullName evidence="1">Capsular polysaccharide assembling protein CapF C-terminal domain-containing protein</fullName>
    </recommendedName>
</protein>
<evidence type="ECO:0000313" key="2">
    <source>
        <dbReference type="EMBL" id="MCP9001238.1"/>
    </source>
</evidence>
<dbReference type="Gene3D" id="3.40.50.720">
    <property type="entry name" value="NAD(P)-binding Rossmann-like Domain"/>
    <property type="match status" value="1"/>
</dbReference>
<dbReference type="InterPro" id="IPR029303">
    <property type="entry name" value="CapF_C"/>
</dbReference>
<dbReference type="EMBL" id="JANCLV010000012">
    <property type="protein sequence ID" value="MCP9001238.1"/>
    <property type="molecule type" value="Genomic_DNA"/>
</dbReference>
<feature type="domain" description="Capsular polysaccharide assembling protein CapF C-terminal" evidence="1">
    <location>
        <begin position="135"/>
        <end position="246"/>
    </location>
</feature>
<evidence type="ECO:0000313" key="3">
    <source>
        <dbReference type="Proteomes" id="UP001524318"/>
    </source>
</evidence>
<dbReference type="Gene3D" id="2.60.120.10">
    <property type="entry name" value="Jelly Rolls"/>
    <property type="match status" value="1"/>
</dbReference>
<name>A0ABT1LS01_9MICC</name>
<reference evidence="2 3" key="1">
    <citation type="submission" date="2022-06" db="EMBL/GenBank/DDBJ databases">
        <title>Pseudarthrobacter sp. strain RMG13 Genome sequencing and assembly.</title>
        <authorList>
            <person name="Kim I."/>
        </authorList>
    </citation>
    <scope>NUCLEOTIDE SEQUENCE [LARGE SCALE GENOMIC DNA]</scope>
    <source>
        <strain evidence="2 3">RMG13</strain>
    </source>
</reference>
<accession>A0ABT1LS01</accession>
<dbReference type="InterPro" id="IPR014710">
    <property type="entry name" value="RmlC-like_jellyroll"/>
</dbReference>
<dbReference type="SUPFAM" id="SSF51182">
    <property type="entry name" value="RmlC-like cupins"/>
    <property type="match status" value="1"/>
</dbReference>
<organism evidence="2 3">
    <name type="scientific">Pseudarthrobacter humi</name>
    <dbReference type="NCBI Taxonomy" id="2952523"/>
    <lineage>
        <taxon>Bacteria</taxon>
        <taxon>Bacillati</taxon>
        <taxon>Actinomycetota</taxon>
        <taxon>Actinomycetes</taxon>
        <taxon>Micrococcales</taxon>
        <taxon>Micrococcaceae</taxon>
        <taxon>Pseudarthrobacter</taxon>
    </lineage>
</organism>
<keyword evidence="3" id="KW-1185">Reference proteome</keyword>
<dbReference type="InterPro" id="IPR011051">
    <property type="entry name" value="RmlC_Cupin_sf"/>
</dbReference>
<proteinExistence type="predicted"/>
<sequence>MLEAAAVEVGAEFIDVQLPNLFGEHGRPFYNSVTATFAHLLAIGEAPEVQGDRELALLHAQDAADILTGAKAVERLNEWVSHCRVSELLQDLSRISGCYRDGTFPPLASKFQRDLFNTYRSFLPPSERVIGLTRHADARGSFFELTRSADSSSQSSFSTTVPGVIRGEHFHRRKIERFTVLAGSGRISMRKLFSDEVFSFDVEGNTPVAIDMPTLWTHNIENIGDDLLYTSFWANELFDPDSPDTFQEKV</sequence>
<dbReference type="Proteomes" id="UP001524318">
    <property type="component" value="Unassembled WGS sequence"/>
</dbReference>